<dbReference type="EMBL" id="JABDTM020024036">
    <property type="protein sequence ID" value="KAH0814673.1"/>
    <property type="molecule type" value="Genomic_DNA"/>
</dbReference>
<proteinExistence type="predicted"/>
<reference evidence="1" key="2">
    <citation type="submission" date="2021-08" db="EMBL/GenBank/DDBJ databases">
        <authorList>
            <person name="Eriksson T."/>
        </authorList>
    </citation>
    <scope>NUCLEOTIDE SEQUENCE</scope>
    <source>
        <strain evidence="1">Stoneville</strain>
        <tissue evidence="1">Whole head</tissue>
    </source>
</reference>
<comment type="caution">
    <text evidence="1">The sequence shown here is derived from an EMBL/GenBank/DDBJ whole genome shotgun (WGS) entry which is preliminary data.</text>
</comment>
<evidence type="ECO:0000313" key="2">
    <source>
        <dbReference type="Proteomes" id="UP000719412"/>
    </source>
</evidence>
<name>A0A8J6LCI0_TENMO</name>
<dbReference type="AlphaFoldDB" id="A0A8J6LCI0"/>
<organism evidence="1 2">
    <name type="scientific">Tenebrio molitor</name>
    <name type="common">Yellow mealworm beetle</name>
    <dbReference type="NCBI Taxonomy" id="7067"/>
    <lineage>
        <taxon>Eukaryota</taxon>
        <taxon>Metazoa</taxon>
        <taxon>Ecdysozoa</taxon>
        <taxon>Arthropoda</taxon>
        <taxon>Hexapoda</taxon>
        <taxon>Insecta</taxon>
        <taxon>Pterygota</taxon>
        <taxon>Neoptera</taxon>
        <taxon>Endopterygota</taxon>
        <taxon>Coleoptera</taxon>
        <taxon>Polyphaga</taxon>
        <taxon>Cucujiformia</taxon>
        <taxon>Tenebrionidae</taxon>
        <taxon>Tenebrio</taxon>
    </lineage>
</organism>
<evidence type="ECO:0000313" key="1">
    <source>
        <dbReference type="EMBL" id="KAH0814673.1"/>
    </source>
</evidence>
<protein>
    <submittedName>
        <fullName evidence="1">Uncharacterized protein</fullName>
    </submittedName>
</protein>
<sequence length="82" mass="8982">MEILTPIPSPAAMRAYLSPLGPSLRSRPSGSVSRQIRRVDYITPDPRGSLHVHCISRHDSDARRKDAIGLPGAASDFVKWSC</sequence>
<gene>
    <name evidence="1" type="ORF">GEV33_008118</name>
</gene>
<reference evidence="1" key="1">
    <citation type="journal article" date="2020" name="J Insects Food Feed">
        <title>The yellow mealworm (Tenebrio molitor) genome: a resource for the emerging insects as food and feed industry.</title>
        <authorList>
            <person name="Eriksson T."/>
            <person name="Andere A."/>
            <person name="Kelstrup H."/>
            <person name="Emery V."/>
            <person name="Picard C."/>
        </authorList>
    </citation>
    <scope>NUCLEOTIDE SEQUENCE</scope>
    <source>
        <strain evidence="1">Stoneville</strain>
        <tissue evidence="1">Whole head</tissue>
    </source>
</reference>
<accession>A0A8J6LCI0</accession>
<keyword evidence="2" id="KW-1185">Reference proteome</keyword>
<dbReference type="Proteomes" id="UP000719412">
    <property type="component" value="Unassembled WGS sequence"/>
</dbReference>